<proteinExistence type="predicted"/>
<evidence type="ECO:0000256" key="2">
    <source>
        <dbReference type="ARBA" id="ARBA00022630"/>
    </source>
</evidence>
<evidence type="ECO:0000313" key="6">
    <source>
        <dbReference type="EMBL" id="GAA0636182.1"/>
    </source>
</evidence>
<dbReference type="RefSeq" id="WP_344609154.1">
    <property type="nucleotide sequence ID" value="NZ_BAAAHE010000049.1"/>
</dbReference>
<evidence type="ECO:0000313" key="7">
    <source>
        <dbReference type="Proteomes" id="UP001500957"/>
    </source>
</evidence>
<comment type="cofactor">
    <cofactor evidence="1">
        <name>FAD</name>
        <dbReference type="ChEBI" id="CHEBI:57692"/>
    </cofactor>
</comment>
<comment type="caution">
    <text evidence="6">The sequence shown here is derived from an EMBL/GenBank/DDBJ whole genome shotgun (WGS) entry which is preliminary data.</text>
</comment>
<dbReference type="SUPFAM" id="SSF51905">
    <property type="entry name" value="FAD/NAD(P)-binding domain"/>
    <property type="match status" value="1"/>
</dbReference>
<dbReference type="Gene3D" id="3.90.700.10">
    <property type="entry name" value="Succinate dehydrogenase/fumarate reductase flavoprotein, catalytic domain"/>
    <property type="match status" value="1"/>
</dbReference>
<dbReference type="Gene3D" id="3.50.50.60">
    <property type="entry name" value="FAD/NAD(P)-binding domain"/>
    <property type="match status" value="1"/>
</dbReference>
<dbReference type="EMBL" id="BAAAHE010000049">
    <property type="protein sequence ID" value="GAA0636182.1"/>
    <property type="molecule type" value="Genomic_DNA"/>
</dbReference>
<dbReference type="InterPro" id="IPR036188">
    <property type="entry name" value="FAD/NAD-bd_sf"/>
</dbReference>
<dbReference type="PANTHER" id="PTHR43400:SF7">
    <property type="entry name" value="FAD-DEPENDENT OXIDOREDUCTASE 2 FAD BINDING DOMAIN-CONTAINING PROTEIN"/>
    <property type="match status" value="1"/>
</dbReference>
<reference evidence="6 7" key="1">
    <citation type="journal article" date="2019" name="Int. J. Syst. Evol. Microbiol.">
        <title>The Global Catalogue of Microorganisms (GCM) 10K type strain sequencing project: providing services to taxonomists for standard genome sequencing and annotation.</title>
        <authorList>
            <consortium name="The Broad Institute Genomics Platform"/>
            <consortium name="The Broad Institute Genome Sequencing Center for Infectious Disease"/>
            <person name="Wu L."/>
            <person name="Ma J."/>
        </authorList>
    </citation>
    <scope>NUCLEOTIDE SEQUENCE [LARGE SCALE GENOMIC DNA]</scope>
    <source>
        <strain evidence="6 7">JCM 10671</strain>
    </source>
</reference>
<name>A0ABN1HB07_9ACTN</name>
<dbReference type="PRINTS" id="PR00368">
    <property type="entry name" value="FADPNR"/>
</dbReference>
<dbReference type="InterPro" id="IPR003953">
    <property type="entry name" value="FAD-dep_OxRdtase_2_FAD-bd"/>
</dbReference>
<evidence type="ECO:0000256" key="3">
    <source>
        <dbReference type="ARBA" id="ARBA00022827"/>
    </source>
</evidence>
<dbReference type="InterPro" id="IPR027477">
    <property type="entry name" value="Succ_DH/fumarate_Rdtase_cat_sf"/>
</dbReference>
<keyword evidence="4" id="KW-0560">Oxidoreductase</keyword>
<keyword evidence="2" id="KW-0285">Flavoprotein</keyword>
<dbReference type="PANTHER" id="PTHR43400">
    <property type="entry name" value="FUMARATE REDUCTASE"/>
    <property type="match status" value="1"/>
</dbReference>
<evidence type="ECO:0000256" key="4">
    <source>
        <dbReference type="ARBA" id="ARBA00023002"/>
    </source>
</evidence>
<gene>
    <name evidence="6" type="ORF">GCM10009547_45540</name>
</gene>
<sequence length="472" mass="49156">MAREPGIEVDVVVVGTGAAGLCAALEAADAGADVLLVESESMPGGSTNLSGGIIMAADTSVQRRCGLTDSAEALYRDYSNLNQGAIEPGIVRHLAENSGPAVEWLQELGVRFLDHLVYAAEESVPRSHVPTRGGAGIVKVLLRAIKERGVDIALGKRVTDLVVEDNTVCGIRAGDETVRAGAVVLAAGGFGANPALWTKHLPSLAAAGSAAWYIGAEGSRGDALRLGAQVGADVVGHDRCLALLTPGFYRNLEVYFPGWLVLVDRSGQRRVDESTSYASMEMAHRRHGPFFAIFDAAAKKAAQPGLPLQYKQAVPGMEAATNSNWVEPLLDEMIALGKVAQAPTLEQLANAVSIDADGLVATVRRYNGYAGAGADPEFGKEARFLHPLDQPPFYAVELRRGILALTSTGLRIDASAAVLDSHGDRVPGLFAAGECTGGVLGSVYVGSGNSMANCVVFGRTAGTSAYAFATAT</sequence>
<accession>A0ABN1HB07</accession>
<dbReference type="InterPro" id="IPR050315">
    <property type="entry name" value="FAD-oxidoreductase_2"/>
</dbReference>
<dbReference type="SUPFAM" id="SSF56425">
    <property type="entry name" value="Succinate dehydrogenase/fumarate reductase flavoprotein, catalytic domain"/>
    <property type="match status" value="1"/>
</dbReference>
<keyword evidence="7" id="KW-1185">Reference proteome</keyword>
<dbReference type="Pfam" id="PF00890">
    <property type="entry name" value="FAD_binding_2"/>
    <property type="match status" value="1"/>
</dbReference>
<keyword evidence="3" id="KW-0274">FAD</keyword>
<dbReference type="Proteomes" id="UP001500957">
    <property type="component" value="Unassembled WGS sequence"/>
</dbReference>
<evidence type="ECO:0000259" key="5">
    <source>
        <dbReference type="Pfam" id="PF00890"/>
    </source>
</evidence>
<organism evidence="6 7">
    <name type="scientific">Sporichthya brevicatena</name>
    <dbReference type="NCBI Taxonomy" id="171442"/>
    <lineage>
        <taxon>Bacteria</taxon>
        <taxon>Bacillati</taxon>
        <taxon>Actinomycetota</taxon>
        <taxon>Actinomycetes</taxon>
        <taxon>Sporichthyales</taxon>
        <taxon>Sporichthyaceae</taxon>
        <taxon>Sporichthya</taxon>
    </lineage>
</organism>
<protein>
    <recommendedName>
        <fullName evidence="5">FAD-dependent oxidoreductase 2 FAD-binding domain-containing protein</fullName>
    </recommendedName>
</protein>
<evidence type="ECO:0000256" key="1">
    <source>
        <dbReference type="ARBA" id="ARBA00001974"/>
    </source>
</evidence>
<feature type="domain" description="FAD-dependent oxidoreductase 2 FAD-binding" evidence="5">
    <location>
        <begin position="10"/>
        <end position="450"/>
    </location>
</feature>